<evidence type="ECO:0000256" key="1">
    <source>
        <dbReference type="ARBA" id="ARBA00004651"/>
    </source>
</evidence>
<gene>
    <name evidence="9" type="ORF">K7G82_29530</name>
</gene>
<dbReference type="Pfam" id="PF19360">
    <property type="entry name" value="TadB_TadC_N"/>
    <property type="match status" value="1"/>
</dbReference>
<keyword evidence="3 6" id="KW-0812">Transmembrane</keyword>
<keyword evidence="5 6" id="KW-0472">Membrane</keyword>
<feature type="transmembrane region" description="Helical" evidence="6">
    <location>
        <begin position="273"/>
        <end position="292"/>
    </location>
</feature>
<feature type="transmembrane region" description="Helical" evidence="6">
    <location>
        <begin position="96"/>
        <end position="119"/>
    </location>
</feature>
<evidence type="ECO:0000259" key="7">
    <source>
        <dbReference type="Pfam" id="PF00482"/>
    </source>
</evidence>
<evidence type="ECO:0000256" key="4">
    <source>
        <dbReference type="ARBA" id="ARBA00022989"/>
    </source>
</evidence>
<sequence length="332" mass="36247">MTLAALRILALILIFAATLLAVEGVLSWLRNRRGTERTVNKRLAMIASGFDRSEILNKLRRDQSDALAIPGTFGMALRQIERTLHGAGLAIPARRLLAMMIGAVVLIFVVIATLAGLAGHGMTPGTILMIATFAVATGFGVPLMILSRISDRRRRRIEEQFPTALDVFVRGLRAGHPIAAALDLLTVEMPDPIGSEFGIVVDEVTYGADLRDALQNMADRWNMRDMHMFVVCLAVQSETGGNLAEILENLSRVIRERASMLMKVRALSSEGRMTAVILTSLPVLAFVGLFLLNPGFYLDVAADPAFIIGFGGLILLYAIGFYSIRRMIDLKV</sequence>
<proteinExistence type="predicted"/>
<evidence type="ECO:0000259" key="8">
    <source>
        <dbReference type="Pfam" id="PF19360"/>
    </source>
</evidence>
<dbReference type="EMBL" id="JAINVV010000019">
    <property type="protein sequence ID" value="MBY8826480.1"/>
    <property type="molecule type" value="Genomic_DNA"/>
</dbReference>
<feature type="transmembrane region" description="Helical" evidence="6">
    <location>
        <begin position="125"/>
        <end position="146"/>
    </location>
</feature>
<reference evidence="9 10" key="1">
    <citation type="submission" date="2021-08" db="EMBL/GenBank/DDBJ databases">
        <authorList>
            <person name="Tuo L."/>
        </authorList>
    </citation>
    <scope>NUCLEOTIDE SEQUENCE [LARGE SCALE GENOMIC DNA]</scope>
    <source>
        <strain evidence="9 10">JCM 31229</strain>
    </source>
</reference>
<comment type="caution">
    <text evidence="9">The sequence shown here is derived from an EMBL/GenBank/DDBJ whole genome shotgun (WGS) entry which is preliminary data.</text>
</comment>
<feature type="domain" description="Type II secretion system protein TadB-like N-terminal" evidence="8">
    <location>
        <begin position="7"/>
        <end position="114"/>
    </location>
</feature>
<evidence type="ECO:0000256" key="6">
    <source>
        <dbReference type="SAM" id="Phobius"/>
    </source>
</evidence>
<evidence type="ECO:0000313" key="10">
    <source>
        <dbReference type="Proteomes" id="UP000706039"/>
    </source>
</evidence>
<accession>A0ABS7PYM7</accession>
<evidence type="ECO:0000256" key="3">
    <source>
        <dbReference type="ARBA" id="ARBA00022692"/>
    </source>
</evidence>
<feature type="transmembrane region" description="Helical" evidence="6">
    <location>
        <begin position="304"/>
        <end position="324"/>
    </location>
</feature>
<evidence type="ECO:0000256" key="2">
    <source>
        <dbReference type="ARBA" id="ARBA00022475"/>
    </source>
</evidence>
<evidence type="ECO:0000313" key="9">
    <source>
        <dbReference type="EMBL" id="MBY8826480.1"/>
    </source>
</evidence>
<dbReference type="RefSeq" id="WP_222994072.1">
    <property type="nucleotide sequence ID" value="NZ_JAINVV010000019.1"/>
</dbReference>
<dbReference type="InterPro" id="IPR018076">
    <property type="entry name" value="T2SS_GspF_dom"/>
</dbReference>
<organism evidence="9 10">
    <name type="scientific">Sphingomonas colocasiae</name>
    <dbReference type="NCBI Taxonomy" id="1848973"/>
    <lineage>
        <taxon>Bacteria</taxon>
        <taxon>Pseudomonadati</taxon>
        <taxon>Pseudomonadota</taxon>
        <taxon>Alphaproteobacteria</taxon>
        <taxon>Sphingomonadales</taxon>
        <taxon>Sphingomonadaceae</taxon>
        <taxon>Sphingomonas</taxon>
    </lineage>
</organism>
<dbReference type="InterPro" id="IPR042094">
    <property type="entry name" value="T2SS_GspF_sf"/>
</dbReference>
<feature type="transmembrane region" description="Helical" evidence="6">
    <location>
        <begin position="6"/>
        <end position="29"/>
    </location>
</feature>
<dbReference type="Pfam" id="PF00482">
    <property type="entry name" value="T2SSF"/>
    <property type="match status" value="1"/>
</dbReference>
<dbReference type="InterPro" id="IPR045824">
    <property type="entry name" value="T2SS_TadB-like_N"/>
</dbReference>
<protein>
    <submittedName>
        <fullName evidence="9">Type II secretion system F family protein</fullName>
    </submittedName>
</protein>
<dbReference type="Gene3D" id="1.20.81.30">
    <property type="entry name" value="Type II secretion system (T2SS), domain F"/>
    <property type="match status" value="1"/>
</dbReference>
<dbReference type="PANTHER" id="PTHR35007:SF1">
    <property type="entry name" value="PILUS ASSEMBLY PROTEIN"/>
    <property type="match status" value="1"/>
</dbReference>
<feature type="domain" description="Type II secretion system protein GspF" evidence="7">
    <location>
        <begin position="165"/>
        <end position="287"/>
    </location>
</feature>
<name>A0ABS7PYM7_9SPHN</name>
<keyword evidence="4 6" id="KW-1133">Transmembrane helix</keyword>
<keyword evidence="10" id="KW-1185">Reference proteome</keyword>
<evidence type="ECO:0000256" key="5">
    <source>
        <dbReference type="ARBA" id="ARBA00023136"/>
    </source>
</evidence>
<comment type="subcellular location">
    <subcellularLocation>
        <location evidence="1">Cell membrane</location>
        <topology evidence="1">Multi-pass membrane protein</topology>
    </subcellularLocation>
</comment>
<keyword evidence="2" id="KW-1003">Cell membrane</keyword>
<dbReference type="Proteomes" id="UP000706039">
    <property type="component" value="Unassembled WGS sequence"/>
</dbReference>
<dbReference type="PANTHER" id="PTHR35007">
    <property type="entry name" value="INTEGRAL MEMBRANE PROTEIN-RELATED"/>
    <property type="match status" value="1"/>
</dbReference>